<evidence type="ECO:0000256" key="11">
    <source>
        <dbReference type="ARBA" id="ARBA00023014"/>
    </source>
</evidence>
<evidence type="ECO:0000256" key="2">
    <source>
        <dbReference type="ARBA" id="ARBA00004785"/>
    </source>
</evidence>
<dbReference type="UniPathway" id="UPA00251">
    <property type="reaction ID" value="UER00323"/>
</dbReference>
<dbReference type="RefSeq" id="WP_109795197.1">
    <property type="nucleotide sequence ID" value="NZ_PHIG01000063.1"/>
</dbReference>
<feature type="binding site" evidence="16">
    <location>
        <position position="242"/>
    </location>
    <ligand>
        <name>S-adenosyl-L-methionine</name>
        <dbReference type="ChEBI" id="CHEBI:59789"/>
        <label>2</label>
    </ligand>
</feature>
<evidence type="ECO:0000256" key="4">
    <source>
        <dbReference type="ARBA" id="ARBA00011245"/>
    </source>
</evidence>
<dbReference type="InterPro" id="IPR010723">
    <property type="entry name" value="HemN_C"/>
</dbReference>
<dbReference type="Proteomes" id="UP000229498">
    <property type="component" value="Unassembled WGS sequence"/>
</dbReference>
<evidence type="ECO:0000256" key="8">
    <source>
        <dbReference type="ARBA" id="ARBA00022723"/>
    </source>
</evidence>
<dbReference type="SMART" id="SM00729">
    <property type="entry name" value="Elp3"/>
    <property type="match status" value="1"/>
</dbReference>
<dbReference type="GO" id="GO:0004109">
    <property type="term" value="F:coproporphyrinogen oxidase activity"/>
    <property type="evidence" value="ECO:0007669"/>
    <property type="project" value="InterPro"/>
</dbReference>
<evidence type="ECO:0000256" key="6">
    <source>
        <dbReference type="ARBA" id="ARBA00022490"/>
    </source>
</evidence>
<comment type="catalytic activity">
    <reaction evidence="14 15">
        <text>coproporphyrinogen III + 2 S-adenosyl-L-methionine = protoporphyrinogen IX + 2 5'-deoxyadenosine + 2 L-methionine + 2 CO2</text>
        <dbReference type="Rhea" id="RHEA:15425"/>
        <dbReference type="ChEBI" id="CHEBI:16526"/>
        <dbReference type="ChEBI" id="CHEBI:17319"/>
        <dbReference type="ChEBI" id="CHEBI:57307"/>
        <dbReference type="ChEBI" id="CHEBI:57309"/>
        <dbReference type="ChEBI" id="CHEBI:57844"/>
        <dbReference type="ChEBI" id="CHEBI:59789"/>
        <dbReference type="EC" id="1.3.98.3"/>
    </reaction>
</comment>
<comment type="subcellular location">
    <subcellularLocation>
        <location evidence="1 15">Cytoplasm</location>
    </subcellularLocation>
</comment>
<evidence type="ECO:0000256" key="15">
    <source>
        <dbReference type="PIRNR" id="PIRNR000167"/>
    </source>
</evidence>
<comment type="subunit">
    <text evidence="4">Monomer.</text>
</comment>
<dbReference type="InterPro" id="IPR007197">
    <property type="entry name" value="rSAM"/>
</dbReference>
<dbReference type="GO" id="GO:0005737">
    <property type="term" value="C:cytoplasm"/>
    <property type="evidence" value="ECO:0007669"/>
    <property type="project" value="UniProtKB-SubCell"/>
</dbReference>
<dbReference type="GO" id="GO:0006782">
    <property type="term" value="P:protoporphyrinogen IX biosynthetic process"/>
    <property type="evidence" value="ECO:0007669"/>
    <property type="project" value="UniProtKB-UniPathway"/>
</dbReference>
<keyword evidence="6 15" id="KW-0963">Cytoplasm</keyword>
<feature type="binding site" evidence="16">
    <location>
        <position position="328"/>
    </location>
    <ligand>
        <name>S-adenosyl-L-methionine</name>
        <dbReference type="ChEBI" id="CHEBI:59789"/>
        <label>1</label>
    </ligand>
</feature>
<keyword evidence="8 15" id="KW-0479">Metal-binding</keyword>
<keyword evidence="5 15" id="KW-0004">4Fe-4S</keyword>
<dbReference type="Pfam" id="PF06969">
    <property type="entry name" value="HemN_C"/>
    <property type="match status" value="1"/>
</dbReference>
<accession>A0A2M9FVL5</accession>
<feature type="domain" description="Radical SAM core" evidence="18">
    <location>
        <begin position="45"/>
        <end position="282"/>
    </location>
</feature>
<dbReference type="NCBIfam" id="TIGR00538">
    <property type="entry name" value="hemN"/>
    <property type="match status" value="1"/>
</dbReference>
<evidence type="ECO:0000313" key="19">
    <source>
        <dbReference type="EMBL" id="PJK27484.1"/>
    </source>
</evidence>
<keyword evidence="9 15" id="KW-0560">Oxidoreductase</keyword>
<feature type="binding site" evidence="16">
    <location>
        <position position="144"/>
    </location>
    <ligand>
        <name>S-adenosyl-L-methionine</name>
        <dbReference type="ChEBI" id="CHEBI:59789"/>
        <label>1</label>
    </ligand>
</feature>
<feature type="binding site" evidence="16">
    <location>
        <position position="208"/>
    </location>
    <ligand>
        <name>S-adenosyl-L-methionine</name>
        <dbReference type="ChEBI" id="CHEBI:59789"/>
        <label>2</label>
    </ligand>
</feature>
<evidence type="ECO:0000256" key="3">
    <source>
        <dbReference type="ARBA" id="ARBA00005493"/>
    </source>
</evidence>
<dbReference type="SUPFAM" id="SSF102114">
    <property type="entry name" value="Radical SAM enzymes"/>
    <property type="match status" value="1"/>
</dbReference>
<feature type="binding site" evidence="17">
    <location>
        <position position="67"/>
    </location>
    <ligand>
        <name>[4Fe-4S] cluster</name>
        <dbReference type="ChEBI" id="CHEBI:49883"/>
        <note>4Fe-4S-S-AdoMet</note>
    </ligand>
</feature>
<evidence type="ECO:0000256" key="13">
    <source>
        <dbReference type="ARBA" id="ARBA00024295"/>
    </source>
</evidence>
<evidence type="ECO:0000313" key="20">
    <source>
        <dbReference type="Proteomes" id="UP000229498"/>
    </source>
</evidence>
<feature type="binding site" evidence="16">
    <location>
        <position position="111"/>
    </location>
    <ligand>
        <name>S-adenosyl-L-methionine</name>
        <dbReference type="ChEBI" id="CHEBI:59789"/>
        <label>1</label>
    </ligand>
</feature>
<evidence type="ECO:0000256" key="9">
    <source>
        <dbReference type="ARBA" id="ARBA00023002"/>
    </source>
</evidence>
<organism evidence="19 20">
    <name type="scientific">Minwuia thermotolerans</name>
    <dbReference type="NCBI Taxonomy" id="2056226"/>
    <lineage>
        <taxon>Bacteria</taxon>
        <taxon>Pseudomonadati</taxon>
        <taxon>Pseudomonadota</taxon>
        <taxon>Alphaproteobacteria</taxon>
        <taxon>Minwuiales</taxon>
        <taxon>Minwuiaceae</taxon>
        <taxon>Minwuia</taxon>
    </lineage>
</organism>
<dbReference type="EC" id="1.3.98.3" evidence="15"/>
<comment type="pathway">
    <text evidence="2 15">Porphyrin-containing compound metabolism; protoporphyrin-IX biosynthesis; protoporphyrinogen-IX from coproporphyrinogen-III (AdoMet route): step 1/1.</text>
</comment>
<proteinExistence type="inferred from homology"/>
<comment type="function">
    <text evidence="13">Involved in the heme biosynthesis. Catalyzes the anaerobic oxidative decarboxylation of propionate groups of rings A and B of coproporphyrinogen III to yield the vinyl groups in protoporphyrinogen IX.</text>
</comment>
<evidence type="ECO:0000256" key="7">
    <source>
        <dbReference type="ARBA" id="ARBA00022691"/>
    </source>
</evidence>
<dbReference type="GO" id="GO:0051989">
    <property type="term" value="F:coproporphyrinogen dehydrogenase activity"/>
    <property type="evidence" value="ECO:0007669"/>
    <property type="project" value="UniProtKB-EC"/>
</dbReference>
<feature type="binding site" evidence="17">
    <location>
        <position position="64"/>
    </location>
    <ligand>
        <name>[4Fe-4S] cluster</name>
        <dbReference type="ChEBI" id="CHEBI:49883"/>
        <note>4Fe-4S-S-AdoMet</note>
    </ligand>
</feature>
<feature type="binding site" evidence="16">
    <location>
        <position position="171"/>
    </location>
    <ligand>
        <name>S-adenosyl-L-methionine</name>
        <dbReference type="ChEBI" id="CHEBI:59789"/>
        <label>2</label>
    </ligand>
</feature>
<evidence type="ECO:0000256" key="12">
    <source>
        <dbReference type="ARBA" id="ARBA00023244"/>
    </source>
</evidence>
<sequence length="448" mass="49535">MSANRTELILAHADKRIPRYTSYPTAPHFGPGVTQDTYRTWLSGIRPGTPVSLYVHVPFCRTMCWYCGCNTRATLRNEPLERYLDTLEMELNLLARALPSVLPLKHLHWGGGSPSLVRAARFRGIMQRIRRSFAFKRDAEVALEVDPRHLCDELVDAMAETGVNRVSLGVQTFDEKVQRAINRVQPFEVVADAFARLRAGGIEGVNADLLYGLPLQTVDGVIETTDRLLELAPERISVFGYAHVPHMKPHQRMIREEDLPDAAGRLAQADAIAERLVSGGYRQIGLDHFARADDPMARALESGRLRRNFQGYTTDEAPVLLGVGASAIGSLPEGYVQNEAATENWRREIVDGRFAIARGVALDDDDRMRREIIERIMCDLTVDLAALAAAHGRPAPEADLGALEADGIVRRDGDRIVVAEAFRPLSRVVAAAFDARLNLGPARHAVAV</sequence>
<evidence type="ECO:0000256" key="5">
    <source>
        <dbReference type="ARBA" id="ARBA00022485"/>
    </source>
</evidence>
<feature type="binding site" evidence="16">
    <location>
        <position position="54"/>
    </location>
    <ligand>
        <name>S-adenosyl-L-methionine</name>
        <dbReference type="ChEBI" id="CHEBI:59789"/>
        <label>1</label>
    </ligand>
</feature>
<evidence type="ECO:0000256" key="17">
    <source>
        <dbReference type="PIRSR" id="PIRSR000167-2"/>
    </source>
</evidence>
<keyword evidence="10 15" id="KW-0408">Iron</keyword>
<comment type="similarity">
    <text evidence="3 15">Belongs to the anaerobic coproporphyrinogen-III oxidase family.</text>
</comment>
<feature type="binding site" evidence="17">
    <location>
        <position position="60"/>
    </location>
    <ligand>
        <name>[4Fe-4S] cluster</name>
        <dbReference type="ChEBI" id="CHEBI:49883"/>
        <note>4Fe-4S-S-AdoMet</note>
    </ligand>
</feature>
<name>A0A2M9FVL5_9PROT</name>
<dbReference type="InterPro" id="IPR004558">
    <property type="entry name" value="Coprogen_oxidase_HemN"/>
</dbReference>
<dbReference type="SFLD" id="SFLDG01065">
    <property type="entry name" value="anaerobic_coproporphyrinogen-I"/>
    <property type="match status" value="1"/>
</dbReference>
<dbReference type="GO" id="GO:0051539">
    <property type="term" value="F:4 iron, 4 sulfur cluster binding"/>
    <property type="evidence" value="ECO:0007669"/>
    <property type="project" value="UniProtKB-KW"/>
</dbReference>
<dbReference type="GO" id="GO:0046872">
    <property type="term" value="F:metal ion binding"/>
    <property type="evidence" value="ECO:0007669"/>
    <property type="project" value="UniProtKB-KW"/>
</dbReference>
<evidence type="ECO:0000259" key="18">
    <source>
        <dbReference type="PROSITE" id="PS51918"/>
    </source>
</evidence>
<protein>
    <recommendedName>
        <fullName evidence="15">Coproporphyrinogen-III oxidase</fullName>
        <ecNumber evidence="15">1.3.98.3</ecNumber>
    </recommendedName>
</protein>
<dbReference type="PANTHER" id="PTHR13932:SF6">
    <property type="entry name" value="OXYGEN-INDEPENDENT COPROPORPHYRINOGEN III OXIDASE"/>
    <property type="match status" value="1"/>
</dbReference>
<comment type="cofactor">
    <cofactor evidence="15 17">
        <name>[4Fe-4S] cluster</name>
        <dbReference type="ChEBI" id="CHEBI:49883"/>
    </cofactor>
    <text evidence="15 17">Binds 1 [4Fe-4S] cluster. The cluster is coordinated with 3 cysteines and an exchangeable S-adenosyl-L-methionine.</text>
</comment>
<dbReference type="InterPro" id="IPR034505">
    <property type="entry name" value="Coproporphyrinogen-III_oxidase"/>
</dbReference>
<dbReference type="InterPro" id="IPR006638">
    <property type="entry name" value="Elp3/MiaA/NifB-like_rSAM"/>
</dbReference>
<gene>
    <name evidence="19" type="primary">hemN</name>
    <name evidence="19" type="ORF">CVT23_21430</name>
</gene>
<dbReference type="PANTHER" id="PTHR13932">
    <property type="entry name" value="COPROPORPHYRINIGEN III OXIDASE"/>
    <property type="match status" value="1"/>
</dbReference>
<dbReference type="Gene3D" id="1.10.10.920">
    <property type="match status" value="1"/>
</dbReference>
<evidence type="ECO:0000256" key="16">
    <source>
        <dbReference type="PIRSR" id="PIRSR000167-1"/>
    </source>
</evidence>
<keyword evidence="11 15" id="KW-0411">Iron-sulfur</keyword>
<dbReference type="OrthoDB" id="9808022at2"/>
<keyword evidence="20" id="KW-1185">Reference proteome</keyword>
<evidence type="ECO:0000256" key="1">
    <source>
        <dbReference type="ARBA" id="ARBA00004496"/>
    </source>
</evidence>
<evidence type="ECO:0000256" key="10">
    <source>
        <dbReference type="ARBA" id="ARBA00023004"/>
    </source>
</evidence>
<dbReference type="SFLD" id="SFLDS00029">
    <property type="entry name" value="Radical_SAM"/>
    <property type="match status" value="1"/>
</dbReference>
<reference evidence="19 20" key="1">
    <citation type="submission" date="2017-11" db="EMBL/GenBank/DDBJ databases">
        <title>Draft genome sequence of Rhizobiales bacterium SY3-13.</title>
        <authorList>
            <person name="Sun C."/>
        </authorList>
    </citation>
    <scope>NUCLEOTIDE SEQUENCE [LARGE SCALE GENOMIC DNA]</scope>
    <source>
        <strain evidence="19 20">SY3-13</strain>
    </source>
</reference>
<dbReference type="EMBL" id="PHIG01000063">
    <property type="protein sequence ID" value="PJK27484.1"/>
    <property type="molecule type" value="Genomic_DNA"/>
</dbReference>
<feature type="binding site" evidence="16">
    <location>
        <begin position="66"/>
        <end position="68"/>
    </location>
    <ligand>
        <name>S-adenosyl-L-methionine</name>
        <dbReference type="ChEBI" id="CHEBI:59789"/>
        <label>2</label>
    </ligand>
</feature>
<evidence type="ECO:0000256" key="14">
    <source>
        <dbReference type="ARBA" id="ARBA00048321"/>
    </source>
</evidence>
<comment type="caution">
    <text evidence="19">The sequence shown here is derived from an EMBL/GenBank/DDBJ whole genome shotgun (WGS) entry which is preliminary data.</text>
</comment>
<keyword evidence="12 15" id="KW-0627">Porphyrin biosynthesis</keyword>
<feature type="binding site" evidence="16">
    <location>
        <position position="183"/>
    </location>
    <ligand>
        <name>S-adenosyl-L-methionine</name>
        <dbReference type="ChEBI" id="CHEBI:59789"/>
        <label>2</label>
    </ligand>
</feature>
<dbReference type="InterPro" id="IPR023404">
    <property type="entry name" value="rSAM_horseshoe"/>
</dbReference>
<dbReference type="Gene3D" id="3.80.30.20">
    <property type="entry name" value="tm_1862 like domain"/>
    <property type="match status" value="1"/>
</dbReference>
<dbReference type="PIRSF" id="PIRSF000167">
    <property type="entry name" value="HemN"/>
    <property type="match status" value="1"/>
</dbReference>
<dbReference type="InterPro" id="IPR058240">
    <property type="entry name" value="rSAM_sf"/>
</dbReference>
<keyword evidence="7 15" id="KW-0949">S-adenosyl-L-methionine</keyword>
<dbReference type="PROSITE" id="PS51918">
    <property type="entry name" value="RADICAL_SAM"/>
    <property type="match status" value="1"/>
</dbReference>
<dbReference type="Pfam" id="PF04055">
    <property type="entry name" value="Radical_SAM"/>
    <property type="match status" value="1"/>
</dbReference>
<dbReference type="AlphaFoldDB" id="A0A2M9FVL5"/>